<evidence type="ECO:0000313" key="1">
    <source>
        <dbReference type="EMBL" id="MFC6789344.1"/>
    </source>
</evidence>
<reference evidence="2" key="1">
    <citation type="journal article" date="2019" name="Int. J. Syst. Evol. Microbiol.">
        <title>The Global Catalogue of Microorganisms (GCM) 10K type strain sequencing project: providing services to taxonomists for standard genome sequencing and annotation.</title>
        <authorList>
            <consortium name="The Broad Institute Genomics Platform"/>
            <consortium name="The Broad Institute Genome Sequencing Center for Infectious Disease"/>
            <person name="Wu L."/>
            <person name="Ma J."/>
        </authorList>
    </citation>
    <scope>NUCLEOTIDE SEQUENCE [LARGE SCALE GENOMIC DNA]</scope>
    <source>
        <strain evidence="2">CCUG 48316</strain>
    </source>
</reference>
<dbReference type="RefSeq" id="WP_378968229.1">
    <property type="nucleotide sequence ID" value="NZ_JBHSWN010000001.1"/>
</dbReference>
<dbReference type="EMBL" id="JBHSWN010000001">
    <property type="protein sequence ID" value="MFC6789344.1"/>
    <property type="molecule type" value="Genomic_DNA"/>
</dbReference>
<evidence type="ECO:0000313" key="2">
    <source>
        <dbReference type="Proteomes" id="UP001596292"/>
    </source>
</evidence>
<keyword evidence="2" id="KW-1185">Reference proteome</keyword>
<gene>
    <name evidence="1" type="ORF">ACFQE0_06715</name>
</gene>
<organism evidence="1 2">
    <name type="scientific">Methylobacterium komagatae</name>
    <dbReference type="NCBI Taxonomy" id="374425"/>
    <lineage>
        <taxon>Bacteria</taxon>
        <taxon>Pseudomonadati</taxon>
        <taxon>Pseudomonadota</taxon>
        <taxon>Alphaproteobacteria</taxon>
        <taxon>Hyphomicrobiales</taxon>
        <taxon>Methylobacteriaceae</taxon>
        <taxon>Methylobacterium</taxon>
    </lineage>
</organism>
<accession>A0ABW2BHA8</accession>
<sequence>MTTASPKSARTRTAKSKFGGVAVVCTKCAKRQGLPAKAIRKLLKDAHATLRPEGDGAKGKRRKLCIVESSCLGPCPKRAVAIGTAASLASGRVLLLDPEGGTEAARAALLPEFGPIAGLAADRDTPGAVDETAPPR</sequence>
<comment type="caution">
    <text evidence="1">The sequence shown here is derived from an EMBL/GenBank/DDBJ whole genome shotgun (WGS) entry which is preliminary data.</text>
</comment>
<protein>
    <recommendedName>
        <fullName evidence="3">(2Fe-2S) ferredoxin domain-containing protein</fullName>
    </recommendedName>
</protein>
<dbReference type="Proteomes" id="UP001596292">
    <property type="component" value="Unassembled WGS sequence"/>
</dbReference>
<name>A0ABW2BHA8_9HYPH</name>
<evidence type="ECO:0008006" key="3">
    <source>
        <dbReference type="Google" id="ProtNLM"/>
    </source>
</evidence>
<proteinExistence type="predicted"/>